<organism evidence="5 6">
    <name type="scientific">Quercus lobata</name>
    <name type="common">Valley oak</name>
    <dbReference type="NCBI Taxonomy" id="97700"/>
    <lineage>
        <taxon>Eukaryota</taxon>
        <taxon>Viridiplantae</taxon>
        <taxon>Streptophyta</taxon>
        <taxon>Embryophyta</taxon>
        <taxon>Tracheophyta</taxon>
        <taxon>Spermatophyta</taxon>
        <taxon>Magnoliopsida</taxon>
        <taxon>eudicotyledons</taxon>
        <taxon>Gunneridae</taxon>
        <taxon>Pentapetalae</taxon>
        <taxon>rosids</taxon>
        <taxon>fabids</taxon>
        <taxon>Fagales</taxon>
        <taxon>Fagaceae</taxon>
        <taxon>Quercus</taxon>
    </lineage>
</organism>
<dbReference type="Pfam" id="PF23247">
    <property type="entry name" value="LRR_RPS2"/>
    <property type="match status" value="1"/>
</dbReference>
<dbReference type="InterPro" id="IPR032675">
    <property type="entry name" value="LRR_dom_sf"/>
</dbReference>
<evidence type="ECO:0000259" key="3">
    <source>
        <dbReference type="Pfam" id="PF23247"/>
    </source>
</evidence>
<accession>A0A7N2MTN2</accession>
<dbReference type="PANTHER" id="PTHR33463:SF143">
    <property type="entry name" value="NB-ARC DOMAIN-CONTAINING PROTEIN"/>
    <property type="match status" value="1"/>
</dbReference>
<dbReference type="EMBL" id="LRBV02000010">
    <property type="status" value="NOT_ANNOTATED_CDS"/>
    <property type="molecule type" value="Genomic_DNA"/>
</dbReference>
<proteinExistence type="predicted"/>
<dbReference type="InterPro" id="IPR055414">
    <property type="entry name" value="LRR_R13L4/SHOC2-like"/>
</dbReference>
<dbReference type="AlphaFoldDB" id="A0A7N2MTN2"/>
<dbReference type="EnsemblPlants" id="QL10p054763:mrna">
    <property type="protein sequence ID" value="QL10p054763:mrna"/>
    <property type="gene ID" value="QL10p054763"/>
</dbReference>
<evidence type="ECO:0000313" key="5">
    <source>
        <dbReference type="EnsemblPlants" id="QL10p054763:mrna"/>
    </source>
</evidence>
<keyword evidence="6" id="KW-1185">Reference proteome</keyword>
<dbReference type="OMA" id="WKELEWQ"/>
<name>A0A7N2MTN2_QUELO</name>
<evidence type="ECO:0000256" key="2">
    <source>
        <dbReference type="ARBA" id="ARBA00022821"/>
    </source>
</evidence>
<evidence type="ECO:0000259" key="4">
    <source>
        <dbReference type="Pfam" id="PF23598"/>
    </source>
</evidence>
<dbReference type="InterPro" id="IPR057135">
    <property type="entry name" value="At4g27190-like_LRR"/>
</dbReference>
<feature type="domain" description="Disease resistance R13L4/SHOC-2-like LRR" evidence="4">
    <location>
        <begin position="8"/>
        <end position="126"/>
    </location>
</feature>
<dbReference type="Proteomes" id="UP000594261">
    <property type="component" value="Chromosome 10"/>
</dbReference>
<feature type="domain" description="Disease resistance protein At4g27190-like leucine-rich repeats" evidence="3">
    <location>
        <begin position="199"/>
        <end position="282"/>
    </location>
</feature>
<sequence length="345" mass="39340">MSLEVLILRDCERLVLLPSEVGSLRRLEVLDVQGTEIKKLPNKISELSSLIYLKVSFYGSVNWSEYAKLPHELVSRGVIANLLELETLSIDVYPGDRRWNKNVKSVIDELGKLTNLTTFCCYFPEVEFLELFLGTSNWSLSEFGVSNLDGMRLCVARECPKIETIIASKELSEAVFPILEHLSINYLSNLSTILEGMIPPESFAKLRILTVHTCPKLQFVFASSMLHFFSNLEELIVEDCPAITEIIYQDLVVDSGSGTLPSLKKLKLHYRPRLVNIMKGKWPPIKNISFYDCPVLKKLGIDFIASHTIKGITAENDWWKELEWQDTSFHLRLRAHFSPICDDDL</sequence>
<dbReference type="SUPFAM" id="SSF52047">
    <property type="entry name" value="RNI-like"/>
    <property type="match status" value="1"/>
</dbReference>
<evidence type="ECO:0008006" key="7">
    <source>
        <dbReference type="Google" id="ProtNLM"/>
    </source>
</evidence>
<evidence type="ECO:0000256" key="1">
    <source>
        <dbReference type="ARBA" id="ARBA00022737"/>
    </source>
</evidence>
<evidence type="ECO:0000313" key="6">
    <source>
        <dbReference type="Proteomes" id="UP000594261"/>
    </source>
</evidence>
<dbReference type="InterPro" id="IPR050905">
    <property type="entry name" value="Plant_NBS-LRR"/>
</dbReference>
<reference evidence="5 6" key="1">
    <citation type="journal article" date="2016" name="G3 (Bethesda)">
        <title>First Draft Assembly and Annotation of the Genome of a California Endemic Oak Quercus lobata Nee (Fagaceae).</title>
        <authorList>
            <person name="Sork V.L."/>
            <person name="Fitz-Gibbon S.T."/>
            <person name="Puiu D."/>
            <person name="Crepeau M."/>
            <person name="Gugger P.F."/>
            <person name="Sherman R."/>
            <person name="Stevens K."/>
            <person name="Langley C.H."/>
            <person name="Pellegrini M."/>
            <person name="Salzberg S.L."/>
        </authorList>
    </citation>
    <scope>NUCLEOTIDE SEQUENCE [LARGE SCALE GENOMIC DNA]</scope>
    <source>
        <strain evidence="5 6">cv. SW786</strain>
    </source>
</reference>
<dbReference type="InParanoid" id="A0A7N2MTN2"/>
<dbReference type="PANTHER" id="PTHR33463">
    <property type="entry name" value="NB-ARC DOMAIN-CONTAINING PROTEIN-RELATED"/>
    <property type="match status" value="1"/>
</dbReference>
<protein>
    <recommendedName>
        <fullName evidence="7">Disease resistance protein</fullName>
    </recommendedName>
</protein>
<reference evidence="5" key="2">
    <citation type="submission" date="2021-01" db="UniProtKB">
        <authorList>
            <consortium name="EnsemblPlants"/>
        </authorList>
    </citation>
    <scope>IDENTIFICATION</scope>
</reference>
<dbReference type="Gramene" id="QL10p054763:mrna">
    <property type="protein sequence ID" value="QL10p054763:mrna"/>
    <property type="gene ID" value="QL10p054763"/>
</dbReference>
<keyword evidence="2" id="KW-0611">Plant defense</keyword>
<keyword evidence="1" id="KW-0677">Repeat</keyword>
<dbReference type="Gene3D" id="3.80.10.10">
    <property type="entry name" value="Ribonuclease Inhibitor"/>
    <property type="match status" value="1"/>
</dbReference>
<dbReference type="Pfam" id="PF23598">
    <property type="entry name" value="LRR_14"/>
    <property type="match status" value="1"/>
</dbReference>